<feature type="domain" description="Ig-like" evidence="3">
    <location>
        <begin position="5"/>
        <end position="172"/>
    </location>
</feature>
<evidence type="ECO:0000256" key="1">
    <source>
        <dbReference type="SAM" id="MobiDB-lite"/>
    </source>
</evidence>
<gene>
    <name evidence="5" type="ORF">ECPE_LOCUS2028</name>
</gene>
<dbReference type="InterPro" id="IPR036179">
    <property type="entry name" value="Ig-like_dom_sf"/>
</dbReference>
<dbReference type="PANTHER" id="PTHR23278:SF19">
    <property type="entry name" value="OBSCURIN"/>
    <property type="match status" value="1"/>
</dbReference>
<evidence type="ECO:0000259" key="4">
    <source>
        <dbReference type="PROSITE" id="PS50853"/>
    </source>
</evidence>
<evidence type="ECO:0000313" key="7">
    <source>
        <dbReference type="WBParaSite" id="ECPE_0000202801-mRNA-1"/>
    </source>
</evidence>
<feature type="domain" description="Fibronectin type-III" evidence="4">
    <location>
        <begin position="357"/>
        <end position="470"/>
    </location>
</feature>
<evidence type="ECO:0000259" key="3">
    <source>
        <dbReference type="PROSITE" id="PS50835"/>
    </source>
</evidence>
<keyword evidence="2" id="KW-1133">Transmembrane helix</keyword>
<dbReference type="OrthoDB" id="6272054at2759"/>
<dbReference type="AlphaFoldDB" id="A0A183A4Z3"/>
<dbReference type="SUPFAM" id="SSF48726">
    <property type="entry name" value="Immunoglobulin"/>
    <property type="match status" value="1"/>
</dbReference>
<feature type="region of interest" description="Disordered" evidence="1">
    <location>
        <begin position="523"/>
        <end position="546"/>
    </location>
</feature>
<feature type="region of interest" description="Disordered" evidence="1">
    <location>
        <begin position="193"/>
        <end position="220"/>
    </location>
</feature>
<sequence>MYHSPAEIVEPPTSLDDETSENIILQPPRFSCVARGKPAPNITWKHNGRVVTNYSSRIAGGLSVQIRKALDGFPRYEVFSKAGGGSEDPQVLQGTGFVHIRTSVQCIQLTQEEFIWETSSELSWTQPNQTGSDEPVRNSQMRIDFEPNAEGSYVCEATNLLGTVSSSTVRLNLRYAPRRLHERLIKQALTQHVDRTDGDTRRSTELLNDPPPTSSSITTVHGEHPELSIYCIMRSNPPPTRLAWHYVPEKDRCIPTVNHAICGCPDDKLLAATDATPKSESISSPSMYRAKLVRGTEAARFVTSVVRRNPVHDVETIVVAQLLFGVDSKPELGTYAAWLTNPVGCEVCLVQLQQPSPPEDIANFQVVNITWNAVMLTWKTGFDGGLEQTVIMERLKVIQTDMKDYSLGEPPAFEKQRFLITNIPRLPASHRCWLSNLEPNTYYQFLLYAENELGRNEHVRKVNIKTTSLDFPQLERVDSYSDRLELYFAEPIPSAHFCVKIQFIHATSTKWLPLYNDCPTRDSDSTTTTSVMHTHTGDNGSDNVGRERDPVWICQTNILSNPSWYWVIQPNNTPAFGTEEEFNVLRMTRFVGQKEMKSSANLNPLKVKRFPSRAADGSNDSKPEDDLVYLPSEDIQYRIRTCLYDNTNICSPDIVYSGMEAASTSQLFSFVWVAVGLVLMLLLGLTTCGCFRMQRKRQRNVTERVWVRQDNVNTGKNGDRGGGGGGVVVSRGRRIPNSQRQPIIAASLESSTEDDFKLMELSKPSCYNSPPEVCQSGSSCSLQVAPAFSTVTTPVSVSTFVHPLDMVHSISTASPVGTVVTSCSLVLNSAAAVGPGTQVLSSIFSVATPSDLIRDVEGIGVQKPHNTTSPVLLIPATQLSTVEFTAKTVDDDPVSLILHIPVQSNTSQ</sequence>
<accession>A0A183A4Z3</accession>
<dbReference type="SMART" id="SM00060">
    <property type="entry name" value="FN3"/>
    <property type="match status" value="1"/>
</dbReference>
<evidence type="ECO:0000256" key="2">
    <source>
        <dbReference type="SAM" id="Phobius"/>
    </source>
</evidence>
<dbReference type="PROSITE" id="PS50835">
    <property type="entry name" value="IG_LIKE"/>
    <property type="match status" value="1"/>
</dbReference>
<organism evidence="7">
    <name type="scientific">Echinostoma caproni</name>
    <dbReference type="NCBI Taxonomy" id="27848"/>
    <lineage>
        <taxon>Eukaryota</taxon>
        <taxon>Metazoa</taxon>
        <taxon>Spiralia</taxon>
        <taxon>Lophotrochozoa</taxon>
        <taxon>Platyhelminthes</taxon>
        <taxon>Trematoda</taxon>
        <taxon>Digenea</taxon>
        <taxon>Plagiorchiida</taxon>
        <taxon>Echinostomata</taxon>
        <taxon>Echinostomatoidea</taxon>
        <taxon>Echinostomatidae</taxon>
        <taxon>Echinostoma</taxon>
    </lineage>
</organism>
<dbReference type="CDD" id="cd00063">
    <property type="entry name" value="FN3"/>
    <property type="match status" value="1"/>
</dbReference>
<dbReference type="WBParaSite" id="ECPE_0000202801-mRNA-1">
    <property type="protein sequence ID" value="ECPE_0000202801-mRNA-1"/>
    <property type="gene ID" value="ECPE_0000202801"/>
</dbReference>
<reference evidence="5 6" key="2">
    <citation type="submission" date="2018-11" db="EMBL/GenBank/DDBJ databases">
        <authorList>
            <consortium name="Pathogen Informatics"/>
        </authorList>
    </citation>
    <scope>NUCLEOTIDE SEQUENCE [LARGE SCALE GENOMIC DNA]</scope>
    <source>
        <strain evidence="5 6">Egypt</strain>
    </source>
</reference>
<feature type="compositionally biased region" description="Low complexity" evidence="1">
    <location>
        <begin position="525"/>
        <end position="538"/>
    </location>
</feature>
<feature type="compositionally biased region" description="Basic and acidic residues" evidence="1">
    <location>
        <begin position="193"/>
        <end position="204"/>
    </location>
</feature>
<reference evidence="7" key="1">
    <citation type="submission" date="2016-06" db="UniProtKB">
        <authorList>
            <consortium name="WormBaseParasite"/>
        </authorList>
    </citation>
    <scope>IDENTIFICATION</scope>
</reference>
<dbReference type="Proteomes" id="UP000272942">
    <property type="component" value="Unassembled WGS sequence"/>
</dbReference>
<keyword evidence="2" id="KW-0472">Membrane</keyword>
<evidence type="ECO:0000313" key="5">
    <source>
        <dbReference type="EMBL" id="VDP65193.1"/>
    </source>
</evidence>
<evidence type="ECO:0000313" key="6">
    <source>
        <dbReference type="Proteomes" id="UP000272942"/>
    </source>
</evidence>
<dbReference type="EMBL" id="UZAN01039381">
    <property type="protein sequence ID" value="VDP65193.1"/>
    <property type="molecule type" value="Genomic_DNA"/>
</dbReference>
<dbReference type="PROSITE" id="PS50853">
    <property type="entry name" value="FN3"/>
    <property type="match status" value="1"/>
</dbReference>
<keyword evidence="2" id="KW-0812">Transmembrane</keyword>
<dbReference type="InterPro" id="IPR003961">
    <property type="entry name" value="FN3_dom"/>
</dbReference>
<dbReference type="PANTHER" id="PTHR23278">
    <property type="entry name" value="SIDESTEP PROTEIN"/>
    <property type="match status" value="1"/>
</dbReference>
<dbReference type="InterPro" id="IPR007110">
    <property type="entry name" value="Ig-like_dom"/>
</dbReference>
<dbReference type="InterPro" id="IPR013783">
    <property type="entry name" value="Ig-like_fold"/>
</dbReference>
<dbReference type="InterPro" id="IPR036116">
    <property type="entry name" value="FN3_sf"/>
</dbReference>
<feature type="transmembrane region" description="Helical" evidence="2">
    <location>
        <begin position="667"/>
        <end position="691"/>
    </location>
</feature>
<name>A0A183A4Z3_9TREM</name>
<proteinExistence type="predicted"/>
<protein>
    <submittedName>
        <fullName evidence="7">Ig-like domain-containing protein</fullName>
    </submittedName>
</protein>
<dbReference type="Gene3D" id="2.60.40.10">
    <property type="entry name" value="Immunoglobulins"/>
    <property type="match status" value="3"/>
</dbReference>
<keyword evidence="6" id="KW-1185">Reference proteome</keyword>
<dbReference type="SUPFAM" id="SSF49265">
    <property type="entry name" value="Fibronectin type III"/>
    <property type="match status" value="1"/>
</dbReference>